<evidence type="ECO:0000313" key="2">
    <source>
        <dbReference type="EMBL" id="MDN7799307.1"/>
    </source>
</evidence>
<dbReference type="EMBL" id="JAUJRV010000044">
    <property type="protein sequence ID" value="MDN7799307.1"/>
    <property type="molecule type" value="Genomic_DNA"/>
</dbReference>
<gene>
    <name evidence="2" type="ORF">QZM33_30675</name>
</gene>
<dbReference type="RefSeq" id="WP_301788901.1">
    <property type="nucleotide sequence ID" value="NZ_JAUJRV010000044.1"/>
</dbReference>
<protein>
    <submittedName>
        <fullName evidence="2">Uncharacterized protein</fullName>
    </submittedName>
</protein>
<organism evidence="2 3">
    <name type="scientific">Burkholderia vietnamiensis</name>
    <dbReference type="NCBI Taxonomy" id="60552"/>
    <lineage>
        <taxon>Bacteria</taxon>
        <taxon>Pseudomonadati</taxon>
        <taxon>Pseudomonadota</taxon>
        <taxon>Betaproteobacteria</taxon>
        <taxon>Burkholderiales</taxon>
        <taxon>Burkholderiaceae</taxon>
        <taxon>Burkholderia</taxon>
        <taxon>Burkholderia cepacia complex</taxon>
    </lineage>
</organism>
<dbReference type="Proteomes" id="UP001171620">
    <property type="component" value="Unassembled WGS sequence"/>
</dbReference>
<evidence type="ECO:0000256" key="1">
    <source>
        <dbReference type="SAM" id="MobiDB-lite"/>
    </source>
</evidence>
<accession>A0AAW7TB25</accession>
<feature type="region of interest" description="Disordered" evidence="1">
    <location>
        <begin position="82"/>
        <end position="101"/>
    </location>
</feature>
<evidence type="ECO:0000313" key="3">
    <source>
        <dbReference type="Proteomes" id="UP001171620"/>
    </source>
</evidence>
<dbReference type="AlphaFoldDB" id="A0AAW7TB25"/>
<comment type="caution">
    <text evidence="2">The sequence shown here is derived from an EMBL/GenBank/DDBJ whole genome shotgun (WGS) entry which is preliminary data.</text>
</comment>
<name>A0AAW7TB25_BURVI</name>
<reference evidence="2" key="1">
    <citation type="submission" date="2023-07" db="EMBL/GenBank/DDBJ databases">
        <title>A collection of bacterial strains from the Burkholderia cepacia Research Laboratory and Repository.</title>
        <authorList>
            <person name="Lipuma J."/>
            <person name="Spilker T."/>
            <person name="Caverly L."/>
        </authorList>
    </citation>
    <scope>NUCLEOTIDE SEQUENCE</scope>
    <source>
        <strain evidence="2">AU44268</strain>
    </source>
</reference>
<proteinExistence type="predicted"/>
<feature type="compositionally biased region" description="Basic and acidic residues" evidence="1">
    <location>
        <begin position="86"/>
        <end position="97"/>
    </location>
</feature>
<sequence length="227" mass="25629">MPQSTRATKPERAPQNEWVEHIINRAAIAAILFDPRVAETLLEIPDAALGRMFKNHLCKAVGQAMVYGIDLSALCEEEDRLRKRVKPESERTPERKPAPRYRNANTKRYPLVLQGKVLRKHDFCISAGLTEKKLAKLVESGRLFPVFFGPEAYYPAFFLSTTIFRDDFRKVIRGLGKIDPWSMFDFFTTAIESLGGATPLQRLSAGDVTPVVKEATTAAEQYARLFP</sequence>